<accession>A0A2H0W6W1</accession>
<dbReference type="AlphaFoldDB" id="A0A2H0W6W1"/>
<evidence type="ECO:0000313" key="1">
    <source>
        <dbReference type="EMBL" id="PIS06331.1"/>
    </source>
</evidence>
<gene>
    <name evidence="1" type="ORF">COT80_02065</name>
</gene>
<dbReference type="EMBL" id="PEZY01000005">
    <property type="protein sequence ID" value="PIS06331.1"/>
    <property type="molecule type" value="Genomic_DNA"/>
</dbReference>
<evidence type="ECO:0000313" key="2">
    <source>
        <dbReference type="Proteomes" id="UP000229056"/>
    </source>
</evidence>
<organism evidence="1 2">
    <name type="scientific">Candidatus Buchananbacteria bacterium CG10_big_fil_rev_8_21_14_0_10_33_19</name>
    <dbReference type="NCBI Taxonomy" id="1974525"/>
    <lineage>
        <taxon>Bacteria</taxon>
        <taxon>Candidatus Buchananiibacteriota</taxon>
    </lineage>
</organism>
<sequence length="130" mass="14840">MDKDKKCTNHPAVEEKYILCRRESDRFNEVIKAGPKAPSAGNLVDFKSFIEERGLLPIEVANFLKITCAEVDLLMKHISWIEPHARDNLLLLLKVPVNARQYICRFLLEQDGHAGMRNVPAKAIDSLHDF</sequence>
<reference evidence="2" key="1">
    <citation type="submission" date="2017-09" db="EMBL/GenBank/DDBJ databases">
        <title>Depth-based differentiation of microbial function through sediment-hosted aquifers and enrichment of novel symbionts in the deep terrestrial subsurface.</title>
        <authorList>
            <person name="Probst A.J."/>
            <person name="Ladd B."/>
            <person name="Jarett J.K."/>
            <person name="Geller-Mcgrath D.E."/>
            <person name="Sieber C.M.K."/>
            <person name="Emerson J.B."/>
            <person name="Anantharaman K."/>
            <person name="Thomas B.C."/>
            <person name="Malmstrom R."/>
            <person name="Stieglmeier M."/>
            <person name="Klingl A."/>
            <person name="Woyke T."/>
            <person name="Ryan C.M."/>
            <person name="Banfield J.F."/>
        </authorList>
    </citation>
    <scope>NUCLEOTIDE SEQUENCE [LARGE SCALE GENOMIC DNA]</scope>
</reference>
<protein>
    <submittedName>
        <fullName evidence="1">Uncharacterized protein</fullName>
    </submittedName>
</protein>
<dbReference type="Proteomes" id="UP000229056">
    <property type="component" value="Unassembled WGS sequence"/>
</dbReference>
<name>A0A2H0W6W1_9BACT</name>
<comment type="caution">
    <text evidence="1">The sequence shown here is derived from an EMBL/GenBank/DDBJ whole genome shotgun (WGS) entry which is preliminary data.</text>
</comment>
<proteinExistence type="predicted"/>